<evidence type="ECO:0000313" key="2">
    <source>
        <dbReference type="Proteomes" id="UP000541558"/>
    </source>
</evidence>
<dbReference type="AlphaFoldDB" id="A0A8H5EW46"/>
<evidence type="ECO:0000313" key="1">
    <source>
        <dbReference type="EMBL" id="KAF5314516.1"/>
    </source>
</evidence>
<gene>
    <name evidence="1" type="ORF">D9611_007114</name>
</gene>
<keyword evidence="2" id="KW-1185">Reference proteome</keyword>
<dbReference type="EMBL" id="JAACJK010000221">
    <property type="protein sequence ID" value="KAF5314516.1"/>
    <property type="molecule type" value="Genomic_DNA"/>
</dbReference>
<reference evidence="1 2" key="1">
    <citation type="journal article" date="2020" name="ISME J.">
        <title>Uncovering the hidden diversity of litter-decomposition mechanisms in mushroom-forming fungi.</title>
        <authorList>
            <person name="Floudas D."/>
            <person name="Bentzer J."/>
            <person name="Ahren D."/>
            <person name="Johansson T."/>
            <person name="Persson P."/>
            <person name="Tunlid A."/>
        </authorList>
    </citation>
    <scope>NUCLEOTIDE SEQUENCE [LARGE SCALE GENOMIC DNA]</scope>
    <source>
        <strain evidence="1 2">CBS 175.51</strain>
    </source>
</reference>
<protein>
    <submittedName>
        <fullName evidence="1">Uncharacterized protein</fullName>
    </submittedName>
</protein>
<organism evidence="1 2">
    <name type="scientific">Ephemerocybe angulata</name>
    <dbReference type="NCBI Taxonomy" id="980116"/>
    <lineage>
        <taxon>Eukaryota</taxon>
        <taxon>Fungi</taxon>
        <taxon>Dikarya</taxon>
        <taxon>Basidiomycota</taxon>
        <taxon>Agaricomycotina</taxon>
        <taxon>Agaricomycetes</taxon>
        <taxon>Agaricomycetidae</taxon>
        <taxon>Agaricales</taxon>
        <taxon>Agaricineae</taxon>
        <taxon>Psathyrellaceae</taxon>
        <taxon>Ephemerocybe</taxon>
    </lineage>
</organism>
<dbReference type="Proteomes" id="UP000541558">
    <property type="component" value="Unassembled WGS sequence"/>
</dbReference>
<sequence>MLSTFSAPSDTSGLSAGGRLERLRIALPDTRVREFHRFHQLLQQQQSQIKHLQRWISRWTTDTETNTAPPEDPLVPDELLDMFADINTAMSESKLNRLKTVELFICGSQVLASNGPLRDTRYHPELLRDMMSGIPGLGQDLVYNGTIAVSVKEGPMPCTRSCHSGV</sequence>
<name>A0A8H5EW46_9AGAR</name>
<comment type="caution">
    <text evidence="1">The sequence shown here is derived from an EMBL/GenBank/DDBJ whole genome shotgun (WGS) entry which is preliminary data.</text>
</comment>
<proteinExistence type="predicted"/>
<accession>A0A8H5EW46</accession>